<comment type="similarity">
    <text evidence="1">Belongs to the 'phage' integrase family.</text>
</comment>
<keyword evidence="2" id="KW-0229">DNA integration</keyword>
<dbReference type="PROSITE" id="PS51898">
    <property type="entry name" value="TYR_RECOMBINASE"/>
    <property type="match status" value="1"/>
</dbReference>
<proteinExistence type="inferred from homology"/>
<dbReference type="GO" id="GO:0006310">
    <property type="term" value="P:DNA recombination"/>
    <property type="evidence" value="ECO:0007669"/>
    <property type="project" value="UniProtKB-KW"/>
</dbReference>
<keyword evidence="7" id="KW-1185">Reference proteome</keyword>
<dbReference type="CDD" id="cd00796">
    <property type="entry name" value="INT_Rci_Hp1_C"/>
    <property type="match status" value="1"/>
</dbReference>
<dbReference type="OrthoDB" id="67979at2"/>
<dbReference type="PANTHER" id="PTHR30349">
    <property type="entry name" value="PHAGE INTEGRASE-RELATED"/>
    <property type="match status" value="1"/>
</dbReference>
<dbReference type="AlphaFoldDB" id="D5BSL2"/>
<dbReference type="InterPro" id="IPR050090">
    <property type="entry name" value="Tyrosine_recombinase_XerCD"/>
</dbReference>
<dbReference type="GO" id="GO:0003677">
    <property type="term" value="F:DNA binding"/>
    <property type="evidence" value="ECO:0007669"/>
    <property type="project" value="UniProtKB-KW"/>
</dbReference>
<keyword evidence="4" id="KW-0233">DNA recombination</keyword>
<dbReference type="KEGG" id="apb:SAR116_1016"/>
<dbReference type="InterPro" id="IPR011010">
    <property type="entry name" value="DNA_brk_join_enz"/>
</dbReference>
<accession>D5BSL2</accession>
<evidence type="ECO:0000313" key="7">
    <source>
        <dbReference type="Proteomes" id="UP000007460"/>
    </source>
</evidence>
<dbReference type="InterPro" id="IPR002104">
    <property type="entry name" value="Integrase_catalytic"/>
</dbReference>
<evidence type="ECO:0000256" key="1">
    <source>
        <dbReference type="ARBA" id="ARBA00008857"/>
    </source>
</evidence>
<evidence type="ECO:0000256" key="2">
    <source>
        <dbReference type="ARBA" id="ARBA00022908"/>
    </source>
</evidence>
<dbReference type="SUPFAM" id="SSF56349">
    <property type="entry name" value="DNA breaking-rejoining enzymes"/>
    <property type="match status" value="1"/>
</dbReference>
<evidence type="ECO:0000313" key="6">
    <source>
        <dbReference type="EMBL" id="ADE39259.1"/>
    </source>
</evidence>
<dbReference type="EMBL" id="CP001751">
    <property type="protein sequence ID" value="ADE39259.1"/>
    <property type="molecule type" value="Genomic_DNA"/>
</dbReference>
<gene>
    <name evidence="6" type="ordered locus">SAR116_1016</name>
</gene>
<dbReference type="HOGENOM" id="CLU_027562_29_0_5"/>
<keyword evidence="3" id="KW-0238">DNA-binding</keyword>
<reference evidence="6 7" key="1">
    <citation type="journal article" date="2010" name="J. Bacteriol.">
        <title>Complete genome sequence of "Candidatus Puniceispirillum marinum" IMCC1322, a representative of the SAR116 clade in the Alphaproteobacteria.</title>
        <authorList>
            <person name="Oh H.M."/>
            <person name="Kwon K.K."/>
            <person name="Kang I."/>
            <person name="Kang S.G."/>
            <person name="Lee J.H."/>
            <person name="Kim S.J."/>
            <person name="Cho J.C."/>
        </authorList>
    </citation>
    <scope>NUCLEOTIDE SEQUENCE [LARGE SCALE GENOMIC DNA]</scope>
    <source>
        <strain evidence="6 7">IMCC1322</strain>
    </source>
</reference>
<dbReference type="Proteomes" id="UP000007460">
    <property type="component" value="Chromosome"/>
</dbReference>
<dbReference type="PANTHER" id="PTHR30349:SF41">
    <property type="entry name" value="INTEGRASE_RECOMBINASE PROTEIN MJ0367-RELATED"/>
    <property type="match status" value="1"/>
</dbReference>
<evidence type="ECO:0000256" key="4">
    <source>
        <dbReference type="ARBA" id="ARBA00023172"/>
    </source>
</evidence>
<dbReference type="GO" id="GO:0015074">
    <property type="term" value="P:DNA integration"/>
    <property type="evidence" value="ECO:0007669"/>
    <property type="project" value="UniProtKB-KW"/>
</dbReference>
<sequence>MKQAMTLTDAQQKRVLQYCATRRHPTRDKTIVLFSLHTGLRAMELAALKLGDVFDEDGSVKSQFQLAQRNTKGSNARTVFVNTKLRKALKDYGEQSNLTQPERALFPSQKGGHFSANTMCQLFLDIYKACGFEHASSHSGRRTFITKLANSGVNVRLLATLAGHQHISVTQRYIDVNDTQLANAVELL</sequence>
<dbReference type="Pfam" id="PF00589">
    <property type="entry name" value="Phage_integrase"/>
    <property type="match status" value="1"/>
</dbReference>
<evidence type="ECO:0000259" key="5">
    <source>
        <dbReference type="PROSITE" id="PS51898"/>
    </source>
</evidence>
<feature type="domain" description="Tyr recombinase" evidence="5">
    <location>
        <begin position="2"/>
        <end position="186"/>
    </location>
</feature>
<dbReference type="RefSeq" id="WP_013045888.1">
    <property type="nucleotide sequence ID" value="NC_014010.1"/>
</dbReference>
<name>D5BSL2_PUNMI</name>
<dbReference type="eggNOG" id="COG0582">
    <property type="taxonomic scope" value="Bacteria"/>
</dbReference>
<organism evidence="6 7">
    <name type="scientific">Puniceispirillum marinum (strain IMCC1322)</name>
    <dbReference type="NCBI Taxonomy" id="488538"/>
    <lineage>
        <taxon>Bacteria</taxon>
        <taxon>Pseudomonadati</taxon>
        <taxon>Pseudomonadota</taxon>
        <taxon>Alphaproteobacteria</taxon>
        <taxon>Candidatus Puniceispirillales</taxon>
        <taxon>Candidatus Puniceispirillaceae</taxon>
        <taxon>Candidatus Puniceispirillum</taxon>
    </lineage>
</organism>
<protein>
    <submittedName>
        <fullName evidence="6">Phage integrase family protein</fullName>
    </submittedName>
</protein>
<evidence type="ECO:0000256" key="3">
    <source>
        <dbReference type="ARBA" id="ARBA00023125"/>
    </source>
</evidence>
<dbReference type="Gene3D" id="1.10.443.10">
    <property type="entry name" value="Intergrase catalytic core"/>
    <property type="match status" value="1"/>
</dbReference>
<dbReference type="STRING" id="488538.SAR116_1016"/>
<dbReference type="InterPro" id="IPR013762">
    <property type="entry name" value="Integrase-like_cat_sf"/>
</dbReference>